<keyword evidence="3" id="KW-1185">Reference proteome</keyword>
<accession>A0ABR6C0R9</accession>
<proteinExistence type="predicted"/>
<reference evidence="2 3" key="1">
    <citation type="submission" date="2020-08" db="EMBL/GenBank/DDBJ databases">
        <title>Genomic Encyclopedia of Type Strains, Phase IV (KMG-IV): sequencing the most valuable type-strain genomes for metagenomic binning, comparative biology and taxonomic classification.</title>
        <authorList>
            <person name="Goeker M."/>
        </authorList>
    </citation>
    <scope>NUCLEOTIDE SEQUENCE [LARGE SCALE GENOMIC DNA]</scope>
    <source>
        <strain evidence="2 3">DSM 17455</strain>
    </source>
</reference>
<protein>
    <submittedName>
        <fullName evidence="2">Muramidase (Phage lysozyme)</fullName>
    </submittedName>
</protein>
<evidence type="ECO:0000313" key="2">
    <source>
        <dbReference type="EMBL" id="MBA9018569.1"/>
    </source>
</evidence>
<dbReference type="RefSeq" id="WP_182573417.1">
    <property type="nucleotide sequence ID" value="NZ_JACJHY010000002.1"/>
</dbReference>
<evidence type="ECO:0000256" key="1">
    <source>
        <dbReference type="SAM" id="MobiDB-lite"/>
    </source>
</evidence>
<name>A0ABR6C0R9_9HYPH</name>
<organism evidence="2 3">
    <name type="scientific">Aminobacter ciceronei</name>
    <dbReference type="NCBI Taxonomy" id="150723"/>
    <lineage>
        <taxon>Bacteria</taxon>
        <taxon>Pseudomonadati</taxon>
        <taxon>Pseudomonadota</taxon>
        <taxon>Alphaproteobacteria</taxon>
        <taxon>Hyphomicrobiales</taxon>
        <taxon>Phyllobacteriaceae</taxon>
        <taxon>Aminobacter</taxon>
    </lineage>
</organism>
<evidence type="ECO:0000313" key="3">
    <source>
        <dbReference type="Proteomes" id="UP000587524"/>
    </source>
</evidence>
<feature type="region of interest" description="Disordered" evidence="1">
    <location>
        <begin position="308"/>
        <end position="327"/>
    </location>
</feature>
<comment type="caution">
    <text evidence="2">The sequence shown here is derived from an EMBL/GenBank/DDBJ whole genome shotgun (WGS) entry which is preliminary data.</text>
</comment>
<dbReference type="EMBL" id="JACJHZ010000002">
    <property type="protein sequence ID" value="MBA9018569.1"/>
    <property type="molecule type" value="Genomic_DNA"/>
</dbReference>
<gene>
    <name evidence="2" type="ORF">HNQ97_000555</name>
</gene>
<dbReference type="Gene3D" id="1.10.530.10">
    <property type="match status" value="1"/>
</dbReference>
<dbReference type="SUPFAM" id="SSF53955">
    <property type="entry name" value="Lysozyme-like"/>
    <property type="match status" value="1"/>
</dbReference>
<dbReference type="InterPro" id="IPR023346">
    <property type="entry name" value="Lysozyme-like_dom_sf"/>
</dbReference>
<sequence>MPVVPQYQPNVANRPIHQQGINVNATADDMGAAIGRGMQGLAAGVSQMGDALARVRELEDIAKAKEADNELAAWDREAKYGENGFMTLEGKAAVDGRADYEKRLADKQREIGKGLSPSAQQKYSQASQARVNSSLDQSILHTAQSRKKWFADASTARIDTFAEDALAGYQNPALVNKNIAAGQAELREMGALQGWDADTLKNREVEFISGVHKNIALRMAQTDPVAAKKYEDENKKMLTGPHQTDLEGVFAPLVIEEEAKRKTNEFFDSGKVPATKFAAADLPQQAYSLLGVIAGTEAPDYRTINGGAKFSDFSDHPRQKGAGGTSTAAGRYQFVKGTWDRVRSALGLPDFTPESQDRGAWWLAQADYKSRTGRELSDDLAAGRYSDVRNGLAPTWEGIAKLSNAQFAARMSKASGVAVSADPTEFLDGISNPSVRDATMQRIKAITSVREAQAKAQMDALKSQAFGFVDAGSSPDAIPAEVRAQLGREEMSGLWSYFEARAKGGQPKTDDRTLYDLQTMYAEDPAAFADIDMFKYRDRLSDDDWKQVNGWRQSALTDERKAREDGMTITAAFSQAQTQLEALGITTVGTDGSKRQAQAARIAEFNNALSRQMEEFKKAENKNPTQIDIQSMINRMLLPIVIEEEKSMWNPTKTPWSSTSKREGFLFEAGKIGDGLSVDVAVEYQDIPVDLRRGISTRLETELGRKPSEDEIVTEYEAYILNGG</sequence>
<dbReference type="Proteomes" id="UP000587524">
    <property type="component" value="Unassembled WGS sequence"/>
</dbReference>